<comment type="caution">
    <text evidence="1">The sequence shown here is derived from an EMBL/GenBank/DDBJ whole genome shotgun (WGS) entry which is preliminary data.</text>
</comment>
<evidence type="ECO:0000313" key="2">
    <source>
        <dbReference type="Proteomes" id="UP000034588"/>
    </source>
</evidence>
<proteinExistence type="predicted"/>
<gene>
    <name evidence="1" type="ORF">UY48_C0047G0008</name>
</gene>
<sequence length="145" mass="17057">MQIIYYKQENGYAPAKAYLVSRYSHSEGDDKKTINNKLKRLAKADLVIKNAAENGGIARGTYSARLIGYPFQELRSSEGDDEVRILYFPYRKEKLVLLSAYDKPDKYEKAEKKKIDKKIRDTHEQTKKYYEDFLSNPNHYEVYKK</sequence>
<evidence type="ECO:0000313" key="1">
    <source>
        <dbReference type="EMBL" id="KKW10162.1"/>
    </source>
</evidence>
<dbReference type="Pfam" id="PF05973">
    <property type="entry name" value="Gp49"/>
    <property type="match status" value="1"/>
</dbReference>
<accession>A0A0G1Y5M0</accession>
<reference evidence="1 2" key="1">
    <citation type="journal article" date="2015" name="Nature">
        <title>rRNA introns, odd ribosomes, and small enigmatic genomes across a large radiation of phyla.</title>
        <authorList>
            <person name="Brown C.T."/>
            <person name="Hug L.A."/>
            <person name="Thomas B.C."/>
            <person name="Sharon I."/>
            <person name="Castelle C.J."/>
            <person name="Singh A."/>
            <person name="Wilkins M.J."/>
            <person name="Williams K.H."/>
            <person name="Banfield J.F."/>
        </authorList>
    </citation>
    <scope>NUCLEOTIDE SEQUENCE [LARGE SCALE GENOMIC DNA]</scope>
</reference>
<organism evidence="1 2">
    <name type="scientific">Candidatus Gottesmanbacteria bacterium GW2011_GWB1_49_7</name>
    <dbReference type="NCBI Taxonomy" id="1618448"/>
    <lineage>
        <taxon>Bacteria</taxon>
        <taxon>Candidatus Gottesmaniibacteriota</taxon>
    </lineage>
</organism>
<dbReference type="Proteomes" id="UP000034588">
    <property type="component" value="Unassembled WGS sequence"/>
</dbReference>
<dbReference type="InterPro" id="IPR009241">
    <property type="entry name" value="HigB-like"/>
</dbReference>
<dbReference type="AlphaFoldDB" id="A0A0G1Y5M0"/>
<dbReference type="EMBL" id="LCQD01000047">
    <property type="protein sequence ID" value="KKW10162.1"/>
    <property type="molecule type" value="Genomic_DNA"/>
</dbReference>
<name>A0A0G1Y5M0_9BACT</name>
<protein>
    <submittedName>
        <fullName evidence="1">Uncharacterized protein</fullName>
    </submittedName>
</protein>